<comment type="caution">
    <text evidence="1">The sequence shown here is derived from an EMBL/GenBank/DDBJ whole genome shotgun (WGS) entry which is preliminary data.</text>
</comment>
<dbReference type="Proteomes" id="UP001153069">
    <property type="component" value="Unassembled WGS sequence"/>
</dbReference>
<accession>A0A9N8DVD2</accession>
<keyword evidence="2" id="KW-1185">Reference proteome</keyword>
<reference evidence="1" key="1">
    <citation type="submission" date="2020-06" db="EMBL/GenBank/DDBJ databases">
        <authorList>
            <consortium name="Plant Systems Biology data submission"/>
        </authorList>
    </citation>
    <scope>NUCLEOTIDE SEQUENCE</scope>
    <source>
        <strain evidence="1">D6</strain>
    </source>
</reference>
<evidence type="ECO:0000313" key="2">
    <source>
        <dbReference type="Proteomes" id="UP001153069"/>
    </source>
</evidence>
<protein>
    <submittedName>
        <fullName evidence="1">Uncharacterized protein</fullName>
    </submittedName>
</protein>
<proteinExistence type="predicted"/>
<gene>
    <name evidence="1" type="ORF">SEMRO_321_G116770.1</name>
</gene>
<sequence>MEAVEDKGRLQMHRAEFAGHGMRPQLIRVCHALETAAIQFAFKMNLEGMKLTNHLPGLNIATCGFRKGLEGQSPVSQPPQKKQKYNNSQCLETRKPHSPRQLVYGFCNTSHIDSKDQLTALQQKELHMRAADFGLDPQKYPGLPTTCA</sequence>
<dbReference type="EMBL" id="CAICTM010000320">
    <property type="protein sequence ID" value="CAB9507809.1"/>
    <property type="molecule type" value="Genomic_DNA"/>
</dbReference>
<name>A0A9N8DVD2_9STRA</name>
<evidence type="ECO:0000313" key="1">
    <source>
        <dbReference type="EMBL" id="CAB9507809.1"/>
    </source>
</evidence>
<organism evidence="1 2">
    <name type="scientific">Seminavis robusta</name>
    <dbReference type="NCBI Taxonomy" id="568900"/>
    <lineage>
        <taxon>Eukaryota</taxon>
        <taxon>Sar</taxon>
        <taxon>Stramenopiles</taxon>
        <taxon>Ochrophyta</taxon>
        <taxon>Bacillariophyta</taxon>
        <taxon>Bacillariophyceae</taxon>
        <taxon>Bacillariophycidae</taxon>
        <taxon>Naviculales</taxon>
        <taxon>Naviculaceae</taxon>
        <taxon>Seminavis</taxon>
    </lineage>
</organism>
<dbReference type="AlphaFoldDB" id="A0A9N8DVD2"/>